<sequence length="132" mass="15673">MSHLCYLDFMTVDRCIFVQTSSKLVTVATTYTTDIFHVSCLRIACVMHLYNKFISKELTFLMLLYLYKKNFIHVKLYICLSKIEQVDSKNYVHLYIHIHIYVYIFTDSCVKIRLPERITPYVKKTPSQQKNG</sequence>
<comment type="caution">
    <text evidence="1">The sequence shown here is derived from an EMBL/GenBank/DDBJ whole genome shotgun (WGS) entry which is preliminary data.</text>
</comment>
<proteinExistence type="predicted"/>
<organism evidence="1 2">
    <name type="scientific">Cardiocondyla obscurior</name>
    <dbReference type="NCBI Taxonomy" id="286306"/>
    <lineage>
        <taxon>Eukaryota</taxon>
        <taxon>Metazoa</taxon>
        <taxon>Ecdysozoa</taxon>
        <taxon>Arthropoda</taxon>
        <taxon>Hexapoda</taxon>
        <taxon>Insecta</taxon>
        <taxon>Pterygota</taxon>
        <taxon>Neoptera</taxon>
        <taxon>Endopterygota</taxon>
        <taxon>Hymenoptera</taxon>
        <taxon>Apocrita</taxon>
        <taxon>Aculeata</taxon>
        <taxon>Formicoidea</taxon>
        <taxon>Formicidae</taxon>
        <taxon>Myrmicinae</taxon>
        <taxon>Cardiocondyla</taxon>
    </lineage>
</organism>
<dbReference type="Proteomes" id="UP001430953">
    <property type="component" value="Unassembled WGS sequence"/>
</dbReference>
<reference evidence="1 2" key="1">
    <citation type="submission" date="2023-03" db="EMBL/GenBank/DDBJ databases">
        <title>High recombination rates correlate with genetic variation in Cardiocondyla obscurior ants.</title>
        <authorList>
            <person name="Errbii M."/>
        </authorList>
    </citation>
    <scope>NUCLEOTIDE SEQUENCE [LARGE SCALE GENOMIC DNA]</scope>
    <source>
        <strain evidence="1">Alpha-2009</strain>
        <tissue evidence="1">Whole body</tissue>
    </source>
</reference>
<dbReference type="AlphaFoldDB" id="A0AAW2G8U6"/>
<protein>
    <submittedName>
        <fullName evidence="1">Uncharacterized protein</fullName>
    </submittedName>
</protein>
<gene>
    <name evidence="1" type="ORF">PUN28_006102</name>
</gene>
<dbReference type="EMBL" id="JADYXP020000005">
    <property type="protein sequence ID" value="KAL0124073.1"/>
    <property type="molecule type" value="Genomic_DNA"/>
</dbReference>
<keyword evidence="2" id="KW-1185">Reference proteome</keyword>
<accession>A0AAW2G8U6</accession>
<evidence type="ECO:0000313" key="2">
    <source>
        <dbReference type="Proteomes" id="UP001430953"/>
    </source>
</evidence>
<name>A0AAW2G8U6_9HYME</name>
<evidence type="ECO:0000313" key="1">
    <source>
        <dbReference type="EMBL" id="KAL0124073.1"/>
    </source>
</evidence>